<sequence length="55" mass="6384">MYAFDNEVLGEQGTLERKTQGEVVLTRHLRLALKRLNPWMMDKQMTEAVVTYSQG</sequence>
<evidence type="ECO:0000313" key="2">
    <source>
        <dbReference type="Proteomes" id="UP000620874"/>
    </source>
</evidence>
<dbReference type="Proteomes" id="UP000620874">
    <property type="component" value="Unassembled WGS sequence"/>
</dbReference>
<dbReference type="EMBL" id="JACSPP010000006">
    <property type="protein sequence ID" value="MBD8039457.1"/>
    <property type="molecule type" value="Genomic_DNA"/>
</dbReference>
<name>A0ABR8Y5G9_9BACT</name>
<evidence type="ECO:0000313" key="1">
    <source>
        <dbReference type="EMBL" id="MBD8039457.1"/>
    </source>
</evidence>
<protein>
    <submittedName>
        <fullName evidence="1">Uncharacterized protein</fullName>
    </submittedName>
</protein>
<comment type="caution">
    <text evidence="1">The sequence shown here is derived from an EMBL/GenBank/DDBJ whole genome shotgun (WGS) entry which is preliminary data.</text>
</comment>
<accession>A0ABR8Y5G9</accession>
<organism evidence="1 2">
    <name type="scientific">Phocaeicola intestinalis</name>
    <dbReference type="NCBI Taxonomy" id="2762212"/>
    <lineage>
        <taxon>Bacteria</taxon>
        <taxon>Pseudomonadati</taxon>
        <taxon>Bacteroidota</taxon>
        <taxon>Bacteroidia</taxon>
        <taxon>Bacteroidales</taxon>
        <taxon>Bacteroidaceae</taxon>
        <taxon>Phocaeicola</taxon>
    </lineage>
</organism>
<dbReference type="RefSeq" id="WP_191762981.1">
    <property type="nucleotide sequence ID" value="NZ_JACSPP010000006.1"/>
</dbReference>
<proteinExistence type="predicted"/>
<reference evidence="1 2" key="1">
    <citation type="submission" date="2020-08" db="EMBL/GenBank/DDBJ databases">
        <title>A Genomic Blueprint of the Chicken Gut Microbiome.</title>
        <authorList>
            <person name="Gilroy R."/>
            <person name="Ravi A."/>
            <person name="Getino M."/>
            <person name="Pursley I."/>
            <person name="Horton D.L."/>
            <person name="Alikhan N.-F."/>
            <person name="Baker D."/>
            <person name="Gharbi K."/>
            <person name="Hall N."/>
            <person name="Watson M."/>
            <person name="Adriaenssens E.M."/>
            <person name="Foster-Nyarko E."/>
            <person name="Jarju S."/>
            <person name="Secka A."/>
            <person name="Antonio M."/>
            <person name="Oren A."/>
            <person name="Chaudhuri R."/>
            <person name="La Ragione R.M."/>
            <person name="Hildebrand F."/>
            <person name="Pallen M.J."/>
        </authorList>
    </citation>
    <scope>NUCLEOTIDE SEQUENCE [LARGE SCALE GENOMIC DNA]</scope>
    <source>
        <strain evidence="1 2">Sa1CVN1</strain>
    </source>
</reference>
<keyword evidence="2" id="KW-1185">Reference proteome</keyword>
<gene>
    <name evidence="1" type="ORF">H9625_03145</name>
</gene>